<dbReference type="Proteomes" id="UP000036938">
    <property type="component" value="Unassembled WGS sequence"/>
</dbReference>
<reference evidence="2 3" key="1">
    <citation type="journal article" date="2015" name="Int. J. Syst. Evol. Microbiol.">
        <title>Aestuariivita atlantica sp. nov., isolated from deep sea sediment of the Atlantic Ocean.</title>
        <authorList>
            <person name="Li G."/>
            <person name="Lai Q."/>
            <person name="Du Y."/>
            <person name="Liu X."/>
            <person name="Sun F."/>
            <person name="Shao Z."/>
        </authorList>
    </citation>
    <scope>NUCLEOTIDE SEQUENCE [LARGE SCALE GENOMIC DNA]</scope>
    <source>
        <strain evidence="2 3">22II-S11-z3</strain>
    </source>
</reference>
<keyword evidence="3" id="KW-1185">Reference proteome</keyword>
<dbReference type="Pfam" id="PF09931">
    <property type="entry name" value="Phage_phiJL001_Gp84_N"/>
    <property type="match status" value="1"/>
</dbReference>
<evidence type="ECO:0000259" key="1">
    <source>
        <dbReference type="Pfam" id="PF09356"/>
    </source>
</evidence>
<comment type="caution">
    <text evidence="2">The sequence shown here is derived from an EMBL/GenBank/DDBJ whole genome shotgun (WGS) entry which is preliminary data.</text>
</comment>
<dbReference type="STRING" id="1317121.ATO11_14925"/>
<name>A0A0L1JM13_9RHOB</name>
<accession>A0A0L1JM13</accession>
<dbReference type="InterPro" id="IPR011928">
    <property type="entry name" value="Phage_phiJL001_Gp84"/>
</dbReference>
<dbReference type="PATRIC" id="fig|1317121.7.peg.3709"/>
<evidence type="ECO:0000313" key="2">
    <source>
        <dbReference type="EMBL" id="KNG92767.1"/>
    </source>
</evidence>
<protein>
    <submittedName>
        <fullName evidence="2">Phage protein</fullName>
    </submittedName>
</protein>
<proteinExistence type="predicted"/>
<dbReference type="InterPro" id="IPR018964">
    <property type="entry name" value="Phage_phiJL001_Gp84_C"/>
</dbReference>
<dbReference type="RefSeq" id="WP_050531710.1">
    <property type="nucleotide sequence ID" value="NZ_AQQZ01000007.1"/>
</dbReference>
<dbReference type="NCBIfam" id="TIGR02218">
    <property type="entry name" value="phg_TIGR02218"/>
    <property type="match status" value="1"/>
</dbReference>
<dbReference type="OrthoDB" id="1633386at2"/>
<dbReference type="EMBL" id="AQQZ01000007">
    <property type="protein sequence ID" value="KNG92767.1"/>
    <property type="molecule type" value="Genomic_DNA"/>
</dbReference>
<gene>
    <name evidence="2" type="ORF">ATO11_14925</name>
</gene>
<evidence type="ECO:0000313" key="3">
    <source>
        <dbReference type="Proteomes" id="UP000036938"/>
    </source>
</evidence>
<feature type="domain" description="Bacteriophage phiJL001 Gp84 C-terminal" evidence="1">
    <location>
        <begin position="192"/>
        <end position="273"/>
    </location>
</feature>
<sequence length="291" mass="32148">MNALIEHLKTGATHVCHAWALTRADGKVMGFTDHDRDLAFDGITFRADSGLSAMALQQSTGLSVDNTEAVGALSHDAIAEDEIDAGRFDRAEIRAWLVRWDDVAVRKLLFRGAIGEIVRGDGAFRAEIRGLTDVLNQPVGRVYQKPCSAVLGDASCRVDLSTPGYRHEGPVEAVEENRVLRFPELAAFEPEWFQRGVVRIVSGEAEGLTGMIKDDRIEGEARVIELWDSLRAPLAPGDVVQVTVGCDRRFQTCRFKFDNVLNFQGFPDIPEDDWVMVQPARARVNSGGSRR</sequence>
<dbReference type="Pfam" id="PF09356">
    <property type="entry name" value="Phage_BR0599"/>
    <property type="match status" value="1"/>
</dbReference>
<organism evidence="2 3">
    <name type="scientific">Pseudaestuariivita atlantica</name>
    <dbReference type="NCBI Taxonomy" id="1317121"/>
    <lineage>
        <taxon>Bacteria</taxon>
        <taxon>Pseudomonadati</taxon>
        <taxon>Pseudomonadota</taxon>
        <taxon>Alphaproteobacteria</taxon>
        <taxon>Rhodobacterales</taxon>
        <taxon>Paracoccaceae</taxon>
        <taxon>Pseudaestuariivita</taxon>
    </lineage>
</organism>
<dbReference type="AlphaFoldDB" id="A0A0L1JM13"/>